<dbReference type="InterPro" id="IPR019956">
    <property type="entry name" value="Ubiquitin_dom"/>
</dbReference>
<reference evidence="3 4" key="1">
    <citation type="submission" date="2016-03" db="EMBL/GenBank/DDBJ databases">
        <title>EvidentialGene: Evidence-directed Construction of Genes on Genomes.</title>
        <authorList>
            <person name="Gilbert D.G."/>
            <person name="Choi J.-H."/>
            <person name="Mockaitis K."/>
            <person name="Colbourne J."/>
            <person name="Pfrender M."/>
        </authorList>
    </citation>
    <scope>NUCLEOTIDE SEQUENCE [LARGE SCALE GENOMIC DNA]</scope>
    <source>
        <strain evidence="3 4">Xinb3</strain>
        <tissue evidence="3">Complete organism</tissue>
    </source>
</reference>
<feature type="compositionally biased region" description="Polar residues" evidence="1">
    <location>
        <begin position="324"/>
        <end position="333"/>
    </location>
</feature>
<dbReference type="PRINTS" id="PR00348">
    <property type="entry name" value="UBIQUITIN"/>
</dbReference>
<evidence type="ECO:0000313" key="4">
    <source>
        <dbReference type="Proteomes" id="UP000076858"/>
    </source>
</evidence>
<dbReference type="PROSITE" id="PS50053">
    <property type="entry name" value="UBIQUITIN_2"/>
    <property type="match status" value="1"/>
</dbReference>
<dbReference type="InterPro" id="IPR029071">
    <property type="entry name" value="Ubiquitin-like_domsf"/>
</dbReference>
<keyword evidence="4" id="KW-1185">Reference proteome</keyword>
<feature type="region of interest" description="Disordered" evidence="1">
    <location>
        <begin position="307"/>
        <end position="333"/>
    </location>
</feature>
<dbReference type="AlphaFoldDB" id="A0A164QZP1"/>
<dbReference type="SUPFAM" id="SSF54236">
    <property type="entry name" value="Ubiquitin-like"/>
    <property type="match status" value="1"/>
</dbReference>
<dbReference type="Proteomes" id="UP000076858">
    <property type="component" value="Unassembled WGS sequence"/>
</dbReference>
<dbReference type="Gene3D" id="3.10.20.90">
    <property type="entry name" value="Phosphatidylinositol 3-kinase Catalytic Subunit, Chain A, domain 1"/>
    <property type="match status" value="1"/>
</dbReference>
<proteinExistence type="predicted"/>
<dbReference type="SMART" id="SM00213">
    <property type="entry name" value="UBQ"/>
    <property type="match status" value="1"/>
</dbReference>
<dbReference type="PANTHER" id="PTHR36649">
    <property type="entry name" value="UBIQUITIN-LIKE DOMAIN-CONTAINING PROTEIN"/>
    <property type="match status" value="1"/>
</dbReference>
<dbReference type="SUPFAM" id="SSF56399">
    <property type="entry name" value="ADP-ribosylation"/>
    <property type="match status" value="1"/>
</dbReference>
<dbReference type="PANTHER" id="PTHR36649:SF28">
    <property type="entry name" value="UBIQUITIN-LIKE DOMAIN-CONTAINING PROTEIN"/>
    <property type="match status" value="1"/>
</dbReference>
<evidence type="ECO:0000259" key="2">
    <source>
        <dbReference type="PROSITE" id="PS50053"/>
    </source>
</evidence>
<dbReference type="STRING" id="35525.A0A164QZP1"/>
<feature type="domain" description="Ubiquitin-like" evidence="2">
    <location>
        <begin position="70"/>
        <end position="145"/>
    </location>
</feature>
<comment type="caution">
    <text evidence="3">The sequence shown here is derived from an EMBL/GenBank/DDBJ whole genome shotgun (WGS) entry which is preliminary data.</text>
</comment>
<evidence type="ECO:0000256" key="1">
    <source>
        <dbReference type="SAM" id="MobiDB-lite"/>
    </source>
</evidence>
<dbReference type="EMBL" id="LRGB01002285">
    <property type="protein sequence ID" value="KZS08210.1"/>
    <property type="molecule type" value="Genomic_DNA"/>
</dbReference>
<sequence length="333" mass="37697">MNDQMGLEILSSILQRMSYPNLVLSKNEDSSYGIDVKDLHRLLLKGCHKMQKLNKGQELSQVDLESLEGIHLTVKTLTGKTIKIKIKPTASVQKLKEIIKNLEGFSVNEQALIFQSRKMKNEDILEDVGVQEGSILFMILVLRGGGPGIMLSPTVLLDERFHFDFTSITDKTSYNRGGLAYIRPCGWRRYALKVHGKYNDDIWLLGKSKRPDQYSPAEEEWPVSYHGTSYNNGLSIAEEGYRLSKCKRFKHGYGIYSTPDINVALLYAETRKQSDGKIYRVVIQNRTNPKTLVKIDKAETGVVITEARDRTSTGENRPSGEITFETSNTSERI</sequence>
<dbReference type="OrthoDB" id="428577at2759"/>
<dbReference type="InterPro" id="IPR000626">
    <property type="entry name" value="Ubiquitin-like_dom"/>
</dbReference>
<dbReference type="Pfam" id="PF00240">
    <property type="entry name" value="ubiquitin"/>
    <property type="match status" value="1"/>
</dbReference>
<evidence type="ECO:0000313" key="3">
    <source>
        <dbReference type="EMBL" id="KZS08210.1"/>
    </source>
</evidence>
<name>A0A164QZP1_9CRUS</name>
<dbReference type="Gene3D" id="3.90.175.10">
    <property type="entry name" value="Diphtheria Toxin, domain 1"/>
    <property type="match status" value="1"/>
</dbReference>
<protein>
    <recommendedName>
        <fullName evidence="2">Ubiquitin-like domain-containing protein</fullName>
    </recommendedName>
</protein>
<organism evidence="3 4">
    <name type="scientific">Daphnia magna</name>
    <dbReference type="NCBI Taxonomy" id="35525"/>
    <lineage>
        <taxon>Eukaryota</taxon>
        <taxon>Metazoa</taxon>
        <taxon>Ecdysozoa</taxon>
        <taxon>Arthropoda</taxon>
        <taxon>Crustacea</taxon>
        <taxon>Branchiopoda</taxon>
        <taxon>Diplostraca</taxon>
        <taxon>Cladocera</taxon>
        <taxon>Anomopoda</taxon>
        <taxon>Daphniidae</taxon>
        <taxon>Daphnia</taxon>
    </lineage>
</organism>
<accession>A0A164QZP1</accession>
<gene>
    <name evidence="3" type="ORF">APZ42_027881</name>
</gene>